<dbReference type="EMBL" id="NWTC01000029">
    <property type="protein sequence ID" value="PDT44664.1"/>
    <property type="molecule type" value="Genomic_DNA"/>
</dbReference>
<evidence type="ECO:0000313" key="2">
    <source>
        <dbReference type="EMBL" id="PDT44664.1"/>
    </source>
</evidence>
<dbReference type="AlphaFoldDB" id="A0A2A6LPY5"/>
<comment type="caution">
    <text evidence="2">The sequence shown here is derived from an EMBL/GenBank/DDBJ whole genome shotgun (WGS) entry which is preliminary data.</text>
</comment>
<keyword evidence="1" id="KW-0732">Signal</keyword>
<evidence type="ECO:0008006" key="4">
    <source>
        <dbReference type="Google" id="ProtNLM"/>
    </source>
</evidence>
<feature type="signal peptide" evidence="1">
    <location>
        <begin position="1"/>
        <end position="22"/>
    </location>
</feature>
<evidence type="ECO:0000256" key="1">
    <source>
        <dbReference type="SAM" id="SignalP"/>
    </source>
</evidence>
<dbReference type="Proteomes" id="UP000220353">
    <property type="component" value="Unassembled WGS sequence"/>
</dbReference>
<feature type="chain" id="PRO_5012269797" description="PepSY domain-containing protein" evidence="1">
    <location>
        <begin position="23"/>
        <end position="85"/>
    </location>
</feature>
<accession>A0A2A6LPY5</accession>
<sequence length="85" mass="9199">MKIRLMTTVILAVLLGAPLALHAEEISADKQKAIADMLATMKCEVDPANIEAGAEGYELDDVFCGDGQYDMNLNADLTVADKRKE</sequence>
<proteinExistence type="predicted"/>
<protein>
    <recommendedName>
        <fullName evidence="4">PepSY domain-containing protein</fullName>
    </recommendedName>
</protein>
<organism evidence="2 3">
    <name type="scientific">Rhizobium fredii</name>
    <name type="common">Sinorhizobium fredii</name>
    <dbReference type="NCBI Taxonomy" id="380"/>
    <lineage>
        <taxon>Bacteria</taxon>
        <taxon>Pseudomonadati</taxon>
        <taxon>Pseudomonadota</taxon>
        <taxon>Alphaproteobacteria</taxon>
        <taxon>Hyphomicrobiales</taxon>
        <taxon>Rhizobiaceae</taxon>
        <taxon>Sinorhizobium/Ensifer group</taxon>
        <taxon>Sinorhizobium</taxon>
    </lineage>
</organism>
<gene>
    <name evidence="2" type="ORF">CO661_27515</name>
</gene>
<dbReference type="RefSeq" id="WP_097587728.1">
    <property type="nucleotide sequence ID" value="NZ_NWTC01000029.1"/>
</dbReference>
<name>A0A2A6LPY5_RHIFR</name>
<reference evidence="2 3" key="1">
    <citation type="submission" date="2017-09" db="EMBL/GenBank/DDBJ databases">
        <title>Comparative genomics of rhizobia isolated from Phaseolus vulgaris in China.</title>
        <authorList>
            <person name="Tong W."/>
        </authorList>
    </citation>
    <scope>NUCLEOTIDE SEQUENCE [LARGE SCALE GENOMIC DNA]</scope>
    <source>
        <strain evidence="2 3">PCH1</strain>
    </source>
</reference>
<evidence type="ECO:0000313" key="3">
    <source>
        <dbReference type="Proteomes" id="UP000220353"/>
    </source>
</evidence>